<dbReference type="InterPro" id="IPR001128">
    <property type="entry name" value="Cyt_P450"/>
</dbReference>
<evidence type="ECO:0000256" key="3">
    <source>
        <dbReference type="ARBA" id="ARBA00022723"/>
    </source>
</evidence>
<keyword evidence="3 7" id="KW-0479">Metal-binding</keyword>
<feature type="binding site" description="axial binding residue" evidence="7">
    <location>
        <position position="450"/>
    </location>
    <ligand>
        <name>heme</name>
        <dbReference type="ChEBI" id="CHEBI:30413"/>
    </ligand>
    <ligandPart>
        <name>Fe</name>
        <dbReference type="ChEBI" id="CHEBI:18248"/>
    </ligandPart>
</feature>
<organism evidence="10 11">
    <name type="scientific">Aspergillus bertholletiae</name>
    <dbReference type="NCBI Taxonomy" id="1226010"/>
    <lineage>
        <taxon>Eukaryota</taxon>
        <taxon>Fungi</taxon>
        <taxon>Dikarya</taxon>
        <taxon>Ascomycota</taxon>
        <taxon>Pezizomycotina</taxon>
        <taxon>Eurotiomycetes</taxon>
        <taxon>Eurotiomycetidae</taxon>
        <taxon>Eurotiales</taxon>
        <taxon>Aspergillaceae</taxon>
        <taxon>Aspergillus</taxon>
        <taxon>Aspergillus subgen. Circumdati</taxon>
    </lineage>
</organism>
<dbReference type="AlphaFoldDB" id="A0A5N7BJ16"/>
<evidence type="ECO:0000256" key="9">
    <source>
        <dbReference type="SAM" id="Phobius"/>
    </source>
</evidence>
<dbReference type="Gene3D" id="1.10.630.10">
    <property type="entry name" value="Cytochrome P450"/>
    <property type="match status" value="1"/>
</dbReference>
<keyword evidence="9" id="KW-1133">Transmembrane helix</keyword>
<dbReference type="InterPro" id="IPR036396">
    <property type="entry name" value="Cyt_P450_sf"/>
</dbReference>
<evidence type="ECO:0000313" key="10">
    <source>
        <dbReference type="EMBL" id="KAE8381755.1"/>
    </source>
</evidence>
<dbReference type="GO" id="GO:0004497">
    <property type="term" value="F:monooxygenase activity"/>
    <property type="evidence" value="ECO:0007669"/>
    <property type="project" value="UniProtKB-KW"/>
</dbReference>
<sequence>MLSINQLIIDLWLACIILAVSYLLWNHFLSPLRTFPGPFLARFTNLWRLQDVFKGRCDITHNQLHRRYGAAVRMGPNLLSLSDPSVIPYVFNSKNPWMKSDMYNVNDVIVRGMRLKNIFSHQDERWHSTYIRPIKGLYSMTKVQDVEPGVDLTINLFIDKLRERFVEKGRFCDMADHLNFFAWDAMSQVTFSKNLGIIEAGSDHLGFLSRSNQSLDYFASICQMPVLDLLLEKNPIVRLGPPTFVWANIFSLEQLQNRLNGGSPPSGHTDFLDKFLELKKKYPELVDDNTIITYLLSNTLAGSDTTTSAMCSVVYHTLKNPRVHRKLRDELYAAKLSLPARWKDLQGLTYLDAVMRESMRVNPGVGLMLERVVPEGGFTLPDGRFISEGAVVGMNPWVVNRNETIFGARPEEFIPERWLPSPDESNEAYQARFAKMKGADFTFGAGTRACLGRYLSQLESYKLIATLFSTFEMELPSLDHTCHITNSWFVRYQDIPVKMKERMDLAVTI</sequence>
<dbReference type="GO" id="GO:0020037">
    <property type="term" value="F:heme binding"/>
    <property type="evidence" value="ECO:0007669"/>
    <property type="project" value="InterPro"/>
</dbReference>
<keyword evidence="5 7" id="KW-0408">Iron</keyword>
<dbReference type="PANTHER" id="PTHR24305:SF180">
    <property type="entry name" value="P450, PUTATIVE (EUROFUNG)-RELATED"/>
    <property type="match status" value="1"/>
</dbReference>
<dbReference type="GO" id="GO:0016705">
    <property type="term" value="F:oxidoreductase activity, acting on paired donors, with incorporation or reduction of molecular oxygen"/>
    <property type="evidence" value="ECO:0007669"/>
    <property type="project" value="InterPro"/>
</dbReference>
<proteinExistence type="inferred from homology"/>
<accession>A0A5N7BJ16</accession>
<evidence type="ECO:0000313" key="11">
    <source>
        <dbReference type="Proteomes" id="UP000326198"/>
    </source>
</evidence>
<dbReference type="GO" id="GO:0005506">
    <property type="term" value="F:iron ion binding"/>
    <property type="evidence" value="ECO:0007669"/>
    <property type="project" value="InterPro"/>
</dbReference>
<feature type="transmembrane region" description="Helical" evidence="9">
    <location>
        <begin position="7"/>
        <end position="25"/>
    </location>
</feature>
<dbReference type="CDD" id="cd11060">
    <property type="entry name" value="CYP57A1-like"/>
    <property type="match status" value="1"/>
</dbReference>
<dbReference type="EMBL" id="ML736168">
    <property type="protein sequence ID" value="KAE8381755.1"/>
    <property type="molecule type" value="Genomic_DNA"/>
</dbReference>
<dbReference type="SUPFAM" id="SSF48264">
    <property type="entry name" value="Cytochrome P450"/>
    <property type="match status" value="1"/>
</dbReference>
<keyword evidence="6 8" id="KW-0503">Monooxygenase</keyword>
<dbReference type="OrthoDB" id="3934656at2759"/>
<dbReference type="PANTHER" id="PTHR24305">
    <property type="entry name" value="CYTOCHROME P450"/>
    <property type="match status" value="1"/>
</dbReference>
<evidence type="ECO:0000256" key="2">
    <source>
        <dbReference type="ARBA" id="ARBA00010617"/>
    </source>
</evidence>
<comment type="cofactor">
    <cofactor evidence="1 7">
        <name>heme</name>
        <dbReference type="ChEBI" id="CHEBI:30413"/>
    </cofactor>
</comment>
<evidence type="ECO:0000256" key="8">
    <source>
        <dbReference type="RuleBase" id="RU000461"/>
    </source>
</evidence>
<evidence type="ECO:0000256" key="1">
    <source>
        <dbReference type="ARBA" id="ARBA00001971"/>
    </source>
</evidence>
<dbReference type="PRINTS" id="PR00463">
    <property type="entry name" value="EP450I"/>
</dbReference>
<dbReference type="PRINTS" id="PR00385">
    <property type="entry name" value="P450"/>
</dbReference>
<evidence type="ECO:0000256" key="6">
    <source>
        <dbReference type="ARBA" id="ARBA00023033"/>
    </source>
</evidence>
<name>A0A5N7BJ16_9EURO</name>
<gene>
    <name evidence="10" type="ORF">BDV26DRAFT_278567</name>
</gene>
<comment type="similarity">
    <text evidence="2 8">Belongs to the cytochrome P450 family.</text>
</comment>
<keyword evidence="9" id="KW-0472">Membrane</keyword>
<dbReference type="InterPro" id="IPR002401">
    <property type="entry name" value="Cyt_P450_E_grp-I"/>
</dbReference>
<dbReference type="InterPro" id="IPR017972">
    <property type="entry name" value="Cyt_P450_CS"/>
</dbReference>
<dbReference type="PROSITE" id="PS00086">
    <property type="entry name" value="CYTOCHROME_P450"/>
    <property type="match status" value="1"/>
</dbReference>
<protein>
    <submittedName>
        <fullName evidence="10">Cytochrome P450</fullName>
    </submittedName>
</protein>
<evidence type="ECO:0000256" key="4">
    <source>
        <dbReference type="ARBA" id="ARBA00023002"/>
    </source>
</evidence>
<evidence type="ECO:0000256" key="5">
    <source>
        <dbReference type="ARBA" id="ARBA00023004"/>
    </source>
</evidence>
<evidence type="ECO:0000256" key="7">
    <source>
        <dbReference type="PIRSR" id="PIRSR602401-1"/>
    </source>
</evidence>
<dbReference type="Pfam" id="PF00067">
    <property type="entry name" value="p450"/>
    <property type="match status" value="1"/>
</dbReference>
<dbReference type="InterPro" id="IPR050121">
    <property type="entry name" value="Cytochrome_P450_monoxygenase"/>
</dbReference>
<keyword evidence="11" id="KW-1185">Reference proteome</keyword>
<dbReference type="Proteomes" id="UP000326198">
    <property type="component" value="Unassembled WGS sequence"/>
</dbReference>
<keyword evidence="7 8" id="KW-0349">Heme</keyword>
<reference evidence="10 11" key="1">
    <citation type="submission" date="2019-04" db="EMBL/GenBank/DDBJ databases">
        <title>Friends and foes A comparative genomics studyof 23 Aspergillus species from section Flavi.</title>
        <authorList>
            <consortium name="DOE Joint Genome Institute"/>
            <person name="Kjaerbolling I."/>
            <person name="Vesth T."/>
            <person name="Frisvad J.C."/>
            <person name="Nybo J.L."/>
            <person name="Theobald S."/>
            <person name="Kildgaard S."/>
            <person name="Isbrandt T."/>
            <person name="Kuo A."/>
            <person name="Sato A."/>
            <person name="Lyhne E.K."/>
            <person name="Kogle M.E."/>
            <person name="Wiebenga A."/>
            <person name="Kun R.S."/>
            <person name="Lubbers R.J."/>
            <person name="Makela M.R."/>
            <person name="Barry K."/>
            <person name="Chovatia M."/>
            <person name="Clum A."/>
            <person name="Daum C."/>
            <person name="Haridas S."/>
            <person name="He G."/>
            <person name="LaButti K."/>
            <person name="Lipzen A."/>
            <person name="Mondo S."/>
            <person name="Riley R."/>
            <person name="Salamov A."/>
            <person name="Simmons B.A."/>
            <person name="Magnuson J.K."/>
            <person name="Henrissat B."/>
            <person name="Mortensen U.H."/>
            <person name="Larsen T.O."/>
            <person name="Devries R.P."/>
            <person name="Grigoriev I.V."/>
            <person name="Machida M."/>
            <person name="Baker S.E."/>
            <person name="Andersen M.R."/>
        </authorList>
    </citation>
    <scope>NUCLEOTIDE SEQUENCE [LARGE SCALE GENOMIC DNA]</scope>
    <source>
        <strain evidence="10 11">IBT 29228</strain>
    </source>
</reference>
<keyword evidence="4 8" id="KW-0560">Oxidoreductase</keyword>
<keyword evidence="9" id="KW-0812">Transmembrane</keyword>